<dbReference type="OrthoDB" id="2521594at2759"/>
<sequence>MLPTRWTPGSSDPDAEYFIPADRFEQEKEAYAHLLHYGICAKGIVPHCHGWLELSQHHCEQIAAVPGSSELDNVPLLLDSIDEAPRAILIEYFPDAVRLSHENITEALADKVLRTLCGIHAAYVMHGDVQRRNILMLPGDRIVWIDFNFSWTPSGKLTCRRQEFLEELYSGWSMLYNQMLPDKRIGFCQWFEQ</sequence>
<gene>
    <name evidence="1" type="ORF">PHLGIDRAFT_194525</name>
</gene>
<accession>A0A0C3S3H8</accession>
<dbReference type="HOGENOM" id="CLU_1496755_0_0_1"/>
<dbReference type="Proteomes" id="UP000053257">
    <property type="component" value="Unassembled WGS sequence"/>
</dbReference>
<evidence type="ECO:0000313" key="1">
    <source>
        <dbReference type="EMBL" id="KIP04407.1"/>
    </source>
</evidence>
<evidence type="ECO:0008006" key="3">
    <source>
        <dbReference type="Google" id="ProtNLM"/>
    </source>
</evidence>
<dbReference type="Gene3D" id="1.10.510.10">
    <property type="entry name" value="Transferase(Phosphotransferase) domain 1"/>
    <property type="match status" value="1"/>
</dbReference>
<protein>
    <recommendedName>
        <fullName evidence="3">Protein kinase domain-containing protein</fullName>
    </recommendedName>
</protein>
<dbReference type="SUPFAM" id="SSF56112">
    <property type="entry name" value="Protein kinase-like (PK-like)"/>
    <property type="match status" value="1"/>
</dbReference>
<dbReference type="AlphaFoldDB" id="A0A0C3S3H8"/>
<dbReference type="STRING" id="745531.A0A0C3S3H8"/>
<proteinExistence type="predicted"/>
<evidence type="ECO:0000313" key="2">
    <source>
        <dbReference type="Proteomes" id="UP000053257"/>
    </source>
</evidence>
<reference evidence="1 2" key="1">
    <citation type="journal article" date="2014" name="PLoS Genet.">
        <title>Analysis of the Phlebiopsis gigantea genome, transcriptome and secretome provides insight into its pioneer colonization strategies of wood.</title>
        <authorList>
            <person name="Hori C."/>
            <person name="Ishida T."/>
            <person name="Igarashi K."/>
            <person name="Samejima M."/>
            <person name="Suzuki H."/>
            <person name="Master E."/>
            <person name="Ferreira P."/>
            <person name="Ruiz-Duenas F.J."/>
            <person name="Held B."/>
            <person name="Canessa P."/>
            <person name="Larrondo L.F."/>
            <person name="Schmoll M."/>
            <person name="Druzhinina I.S."/>
            <person name="Kubicek C.P."/>
            <person name="Gaskell J.A."/>
            <person name="Kersten P."/>
            <person name="St John F."/>
            <person name="Glasner J."/>
            <person name="Sabat G."/>
            <person name="Splinter BonDurant S."/>
            <person name="Syed K."/>
            <person name="Yadav J."/>
            <person name="Mgbeahuruike A.C."/>
            <person name="Kovalchuk A."/>
            <person name="Asiegbu F.O."/>
            <person name="Lackner G."/>
            <person name="Hoffmeister D."/>
            <person name="Rencoret J."/>
            <person name="Gutierrez A."/>
            <person name="Sun H."/>
            <person name="Lindquist E."/>
            <person name="Barry K."/>
            <person name="Riley R."/>
            <person name="Grigoriev I.V."/>
            <person name="Henrissat B."/>
            <person name="Kues U."/>
            <person name="Berka R.M."/>
            <person name="Martinez A.T."/>
            <person name="Covert S.F."/>
            <person name="Blanchette R.A."/>
            <person name="Cullen D."/>
        </authorList>
    </citation>
    <scope>NUCLEOTIDE SEQUENCE [LARGE SCALE GENOMIC DNA]</scope>
    <source>
        <strain evidence="1 2">11061_1 CR5-6</strain>
    </source>
</reference>
<organism evidence="1 2">
    <name type="scientific">Phlebiopsis gigantea (strain 11061_1 CR5-6)</name>
    <name type="common">White-rot fungus</name>
    <name type="synonym">Peniophora gigantea</name>
    <dbReference type="NCBI Taxonomy" id="745531"/>
    <lineage>
        <taxon>Eukaryota</taxon>
        <taxon>Fungi</taxon>
        <taxon>Dikarya</taxon>
        <taxon>Basidiomycota</taxon>
        <taxon>Agaricomycotina</taxon>
        <taxon>Agaricomycetes</taxon>
        <taxon>Polyporales</taxon>
        <taxon>Phanerochaetaceae</taxon>
        <taxon>Phlebiopsis</taxon>
    </lineage>
</organism>
<dbReference type="InterPro" id="IPR011009">
    <property type="entry name" value="Kinase-like_dom_sf"/>
</dbReference>
<keyword evidence="2" id="KW-1185">Reference proteome</keyword>
<dbReference type="EMBL" id="KN840575">
    <property type="protein sequence ID" value="KIP04407.1"/>
    <property type="molecule type" value="Genomic_DNA"/>
</dbReference>
<name>A0A0C3S3H8_PHLG1</name>